<evidence type="ECO:0000313" key="2">
    <source>
        <dbReference type="Proteomes" id="UP000016932"/>
    </source>
</evidence>
<reference evidence="1 2" key="1">
    <citation type="journal article" date="2012" name="PLoS Pathog.">
        <title>Diverse lifestyles and strategies of plant pathogenesis encoded in the genomes of eighteen Dothideomycetes fungi.</title>
        <authorList>
            <person name="Ohm R.A."/>
            <person name="Feau N."/>
            <person name="Henrissat B."/>
            <person name="Schoch C.L."/>
            <person name="Horwitz B.A."/>
            <person name="Barry K.W."/>
            <person name="Condon B.J."/>
            <person name="Copeland A.C."/>
            <person name="Dhillon B."/>
            <person name="Glaser F."/>
            <person name="Hesse C.N."/>
            <person name="Kosti I."/>
            <person name="LaButti K."/>
            <person name="Lindquist E.A."/>
            <person name="Lucas S."/>
            <person name="Salamov A.A."/>
            <person name="Bradshaw R.E."/>
            <person name="Ciuffetti L."/>
            <person name="Hamelin R.C."/>
            <person name="Kema G.H.J."/>
            <person name="Lawrence C."/>
            <person name="Scott J.A."/>
            <person name="Spatafora J.W."/>
            <person name="Turgeon B.G."/>
            <person name="de Wit P.J.G.M."/>
            <person name="Zhong S."/>
            <person name="Goodwin S.B."/>
            <person name="Grigoriev I.V."/>
        </authorList>
    </citation>
    <scope>NUCLEOTIDE SEQUENCE [LARGE SCALE GENOMIC DNA]</scope>
    <source>
        <strain evidence="1 2">CIRAD86</strain>
    </source>
</reference>
<organism evidence="1 2">
    <name type="scientific">Pseudocercospora fijiensis (strain CIRAD86)</name>
    <name type="common">Black leaf streak disease fungus</name>
    <name type="synonym">Mycosphaerella fijiensis</name>
    <dbReference type="NCBI Taxonomy" id="383855"/>
    <lineage>
        <taxon>Eukaryota</taxon>
        <taxon>Fungi</taxon>
        <taxon>Dikarya</taxon>
        <taxon>Ascomycota</taxon>
        <taxon>Pezizomycotina</taxon>
        <taxon>Dothideomycetes</taxon>
        <taxon>Dothideomycetidae</taxon>
        <taxon>Mycosphaerellales</taxon>
        <taxon>Mycosphaerellaceae</taxon>
        <taxon>Pseudocercospora</taxon>
    </lineage>
</organism>
<dbReference type="GeneID" id="19333941"/>
<dbReference type="EMBL" id="KB446563">
    <property type="protein sequence ID" value="EME78295.1"/>
    <property type="molecule type" value="Genomic_DNA"/>
</dbReference>
<accession>M2YKP8</accession>
<name>M2YKP8_PSEFD</name>
<dbReference type="Proteomes" id="UP000016932">
    <property type="component" value="Unassembled WGS sequence"/>
</dbReference>
<dbReference type="HOGENOM" id="CLU_1185466_0_0_1"/>
<protein>
    <submittedName>
        <fullName evidence="1">Uncharacterized protein</fullName>
    </submittedName>
</protein>
<dbReference type="VEuPathDB" id="FungiDB:MYCFIDRAFT_178453"/>
<sequence>MWLRVDAAAHGMPPGFVPSLTDFTSLNNPILPTMAIIHCSSYDLLPAVSDALAQAPHVSAVRSLRKAPQRALDSTTPSHRLSSLSACRRQAIDLRSAPAGPEPNSPALGRASRDLRVLHACIRDEADHARGAAKGCIGDGVMLFWQQHIIDTVTGLSQQKIPVADRGRAWETNISQCLMRACHFSPAVLTICSFGSAAVPQAFRAAREMTGTHSYDMMSMRMLLANRSLTTLPR</sequence>
<proteinExistence type="predicted"/>
<dbReference type="KEGG" id="pfj:MYCFIDRAFT_178453"/>
<dbReference type="RefSeq" id="XP_007930697.1">
    <property type="nucleotide sequence ID" value="XM_007932506.1"/>
</dbReference>
<evidence type="ECO:0000313" key="1">
    <source>
        <dbReference type="EMBL" id="EME78295.1"/>
    </source>
</evidence>
<dbReference type="AlphaFoldDB" id="M2YKP8"/>
<gene>
    <name evidence="1" type="ORF">MYCFIDRAFT_178453</name>
</gene>
<keyword evidence="2" id="KW-1185">Reference proteome</keyword>